<dbReference type="InterPro" id="IPR004090">
    <property type="entry name" value="Chemotax_Me-accpt_rcpt"/>
</dbReference>
<dbReference type="Gene3D" id="6.10.340.10">
    <property type="match status" value="1"/>
</dbReference>
<keyword evidence="6 10" id="KW-0472">Membrane</keyword>
<dbReference type="GO" id="GO:0006935">
    <property type="term" value="P:chemotaxis"/>
    <property type="evidence" value="ECO:0007669"/>
    <property type="project" value="UniProtKB-KW"/>
</dbReference>
<comment type="similarity">
    <text evidence="7">Belongs to the methyl-accepting chemotaxis (MCP) protein family.</text>
</comment>
<feature type="compositionally biased region" description="Basic and acidic residues" evidence="9">
    <location>
        <begin position="803"/>
        <end position="817"/>
    </location>
</feature>
<dbReference type="PROSITE" id="PS50111">
    <property type="entry name" value="CHEMOTAXIS_TRANSDUC_2"/>
    <property type="match status" value="1"/>
</dbReference>
<evidence type="ECO:0000256" key="6">
    <source>
        <dbReference type="ARBA" id="ARBA00023136"/>
    </source>
</evidence>
<dbReference type="Pfam" id="PF00015">
    <property type="entry name" value="MCPsignal"/>
    <property type="match status" value="1"/>
</dbReference>
<accession>A0AAE7B9N6</accession>
<dbReference type="Proteomes" id="UP000503482">
    <property type="component" value="Chromosome"/>
</dbReference>
<keyword evidence="4 10" id="KW-0812">Transmembrane</keyword>
<evidence type="ECO:0000256" key="5">
    <source>
        <dbReference type="ARBA" id="ARBA00022989"/>
    </source>
</evidence>
<keyword evidence="8" id="KW-0807">Transducer</keyword>
<evidence type="ECO:0000256" key="4">
    <source>
        <dbReference type="ARBA" id="ARBA00022692"/>
    </source>
</evidence>
<dbReference type="SMART" id="SM01049">
    <property type="entry name" value="Cache_2"/>
    <property type="match status" value="2"/>
</dbReference>
<dbReference type="GO" id="GO:0007165">
    <property type="term" value="P:signal transduction"/>
    <property type="evidence" value="ECO:0007669"/>
    <property type="project" value="UniProtKB-KW"/>
</dbReference>
<sequence length="823" mass="91896">MKNFSIKSKLLIIVIVTIILVATMIALKSISEINDLTNQNIEQYKQNAYKTSEEELKAYTNFAKNIVVNLYNQSLPENVKKNVENTLRNQSDFLFTVLTRLYEDQKGKISEDELKKLLLDTIDAVRYGEDKDYFFVYDENSTILKLPISPEREGTKNTQPYVKEFIDVAFKNGAGLVPYAQIVKGKEPRQKVSYVKLFKPFNWIIGTGAYIDNVTEALQKKALEDVSHLRFGKDGYFYIYDYDGVNLMHPIKPDLVGKNLIDLKSKKGVYYIKDLIEVAKKDGGMVTFDFEKPNDTKLYDKIGYSVGVNEWKWMIGTGAYTDVIEDNIEKMRKQSKENIASTIFGILLIALIVSVVIIMFVTFFINKEIIAPLNTFQVGLLNFFKYLNKETKNVEKISVRSNDEIGIMTNIVNTNIEKTNKLIQEDEKLINNVKEVVSEINKGNLRNRIDAHSDNESLEELKNILNDMLSIVSEKINNDLIVIDEVLNEYKNVNFTVRINNPHGRVAIALNSLADTINNMLVESKTNGLTLEESSNILLSNVDKLNQSSNEAAASLEETAAAIEEITSNIRNNTENISKMAILSNEVTASASQGEKLANQTTVSMDEINNQVNLINEAITVIDQIAFQTNILSLNAAVEAATAGEAGKGFAVVAAEVRNLASRSAEAAKEIKSIVETATVKANDGKKIAGNMIEGYKQLNGNITHTINLIQDIQNASKEQLLGIEQINDAVNQLDQQTQQNAAVASQTQDVAEITDEIARLIVSDANAKEFIGKNDVKAKKMSRGNNSSVDVKTTHVVHKQTKTAEVKKSVSSKADDAEWENF</sequence>
<keyword evidence="2" id="KW-1003">Cell membrane</keyword>
<dbReference type="SUPFAM" id="SSF58104">
    <property type="entry name" value="Methyl-accepting chemotaxis protein (MCP) signaling domain"/>
    <property type="match status" value="1"/>
</dbReference>
<keyword evidence="3" id="KW-0488">Methylation</keyword>
<dbReference type="CDD" id="cd11386">
    <property type="entry name" value="MCP_signal"/>
    <property type="match status" value="1"/>
</dbReference>
<dbReference type="InterPro" id="IPR051310">
    <property type="entry name" value="MCP_chemotaxis"/>
</dbReference>
<dbReference type="Gene3D" id="3.30.450.20">
    <property type="entry name" value="PAS domain"/>
    <property type="match status" value="2"/>
</dbReference>
<dbReference type="Gene3D" id="1.10.287.950">
    <property type="entry name" value="Methyl-accepting chemotaxis protein"/>
    <property type="match status" value="1"/>
</dbReference>
<dbReference type="InterPro" id="IPR004089">
    <property type="entry name" value="MCPsignal_dom"/>
</dbReference>
<dbReference type="Pfam" id="PF08269">
    <property type="entry name" value="dCache_2"/>
    <property type="match status" value="1"/>
</dbReference>
<gene>
    <name evidence="12" type="ORF">AVENP_2469</name>
</gene>
<dbReference type="PANTHER" id="PTHR43531:SF14">
    <property type="entry name" value="METHYL-ACCEPTING CHEMOTAXIS PROTEIN I-RELATED"/>
    <property type="match status" value="1"/>
</dbReference>
<dbReference type="KEGG" id="avp:AVENP_2469"/>
<dbReference type="EMBL" id="CP053840">
    <property type="protein sequence ID" value="QKF67983.1"/>
    <property type="molecule type" value="Genomic_DNA"/>
</dbReference>
<evidence type="ECO:0000256" key="9">
    <source>
        <dbReference type="SAM" id="MobiDB-lite"/>
    </source>
</evidence>
<evidence type="ECO:0000256" key="1">
    <source>
        <dbReference type="ARBA" id="ARBA00004651"/>
    </source>
</evidence>
<dbReference type="AlphaFoldDB" id="A0AAE7B9N6"/>
<feature type="domain" description="Methyl-accepting transducer" evidence="11">
    <location>
        <begin position="527"/>
        <end position="756"/>
    </location>
</feature>
<dbReference type="PANTHER" id="PTHR43531">
    <property type="entry name" value="PROTEIN ICFG"/>
    <property type="match status" value="1"/>
</dbReference>
<name>A0AAE7B9N6_9BACT</name>
<dbReference type="InterPro" id="IPR004010">
    <property type="entry name" value="Double_Cache_2"/>
</dbReference>
<evidence type="ECO:0000313" key="13">
    <source>
        <dbReference type="Proteomes" id="UP000503482"/>
    </source>
</evidence>
<protein>
    <submittedName>
        <fullName evidence="12">Cache sensor-containing MCP-domain signal transduction protein</fullName>
    </submittedName>
</protein>
<comment type="subcellular location">
    <subcellularLocation>
        <location evidence="1">Cell membrane</location>
        <topology evidence="1">Multi-pass membrane protein</topology>
    </subcellularLocation>
</comment>
<keyword evidence="5 10" id="KW-1133">Transmembrane helix</keyword>
<keyword evidence="13" id="KW-1185">Reference proteome</keyword>
<evidence type="ECO:0000256" key="3">
    <source>
        <dbReference type="ARBA" id="ARBA00022481"/>
    </source>
</evidence>
<evidence type="ECO:0000256" key="7">
    <source>
        <dbReference type="ARBA" id="ARBA00029447"/>
    </source>
</evidence>
<organism evidence="12 13">
    <name type="scientific">Arcobacter venerupis</name>
    <dbReference type="NCBI Taxonomy" id="1054033"/>
    <lineage>
        <taxon>Bacteria</taxon>
        <taxon>Pseudomonadati</taxon>
        <taxon>Campylobacterota</taxon>
        <taxon>Epsilonproteobacteria</taxon>
        <taxon>Campylobacterales</taxon>
        <taxon>Arcobacteraceae</taxon>
        <taxon>Arcobacter</taxon>
    </lineage>
</organism>
<feature type="transmembrane region" description="Helical" evidence="10">
    <location>
        <begin position="6"/>
        <end position="27"/>
    </location>
</feature>
<evidence type="ECO:0000256" key="8">
    <source>
        <dbReference type="PROSITE-ProRule" id="PRU00284"/>
    </source>
</evidence>
<proteinExistence type="inferred from homology"/>
<evidence type="ECO:0000256" key="10">
    <source>
        <dbReference type="SAM" id="Phobius"/>
    </source>
</evidence>
<evidence type="ECO:0000259" key="11">
    <source>
        <dbReference type="PROSITE" id="PS50111"/>
    </source>
</evidence>
<dbReference type="GO" id="GO:0005886">
    <property type="term" value="C:plasma membrane"/>
    <property type="evidence" value="ECO:0007669"/>
    <property type="project" value="UniProtKB-SubCell"/>
</dbReference>
<feature type="region of interest" description="Disordered" evidence="9">
    <location>
        <begin position="801"/>
        <end position="823"/>
    </location>
</feature>
<reference evidence="12 13" key="1">
    <citation type="submission" date="2020-05" db="EMBL/GenBank/DDBJ databases">
        <title>Complete genome sequencing of Campylobacter and Arcobacter type strains.</title>
        <authorList>
            <person name="Miller W.G."/>
            <person name="Yee E."/>
        </authorList>
    </citation>
    <scope>NUCLEOTIDE SEQUENCE [LARGE SCALE GENOMIC DNA]</scope>
    <source>
        <strain evidence="12 13">LMG 26156</strain>
    </source>
</reference>
<evidence type="ECO:0000256" key="2">
    <source>
        <dbReference type="ARBA" id="ARBA00022475"/>
    </source>
</evidence>
<dbReference type="PRINTS" id="PR00260">
    <property type="entry name" value="CHEMTRNSDUCR"/>
</dbReference>
<dbReference type="RefSeq" id="WP_128360214.1">
    <property type="nucleotide sequence ID" value="NZ_CP053840.1"/>
</dbReference>
<dbReference type="SMART" id="SM00283">
    <property type="entry name" value="MA"/>
    <property type="match status" value="1"/>
</dbReference>
<dbReference type="InterPro" id="IPR033480">
    <property type="entry name" value="sCache_2"/>
</dbReference>
<dbReference type="GO" id="GO:0004888">
    <property type="term" value="F:transmembrane signaling receptor activity"/>
    <property type="evidence" value="ECO:0007669"/>
    <property type="project" value="InterPro"/>
</dbReference>
<feature type="transmembrane region" description="Helical" evidence="10">
    <location>
        <begin position="339"/>
        <end position="365"/>
    </location>
</feature>
<evidence type="ECO:0000313" key="12">
    <source>
        <dbReference type="EMBL" id="QKF67983.1"/>
    </source>
</evidence>